<keyword evidence="6" id="KW-1185">Reference proteome</keyword>
<dbReference type="PANTHER" id="PTHR42735">
    <property type="match status" value="1"/>
</dbReference>
<dbReference type="InterPro" id="IPR015424">
    <property type="entry name" value="PyrdxlP-dep_Trfase"/>
</dbReference>
<accession>A0AAE0H825</accession>
<dbReference type="InterPro" id="IPR002129">
    <property type="entry name" value="PyrdxlP-dep_de-COase"/>
</dbReference>
<dbReference type="InterPro" id="IPR015421">
    <property type="entry name" value="PyrdxlP-dep_Trfase_major"/>
</dbReference>
<dbReference type="GO" id="GO:0016830">
    <property type="term" value="F:carbon-carbon lyase activity"/>
    <property type="evidence" value="ECO:0007669"/>
    <property type="project" value="InterPro"/>
</dbReference>
<evidence type="ECO:0000313" key="5">
    <source>
        <dbReference type="EMBL" id="KAK3291699.1"/>
    </source>
</evidence>
<dbReference type="InterPro" id="IPR050477">
    <property type="entry name" value="GrpII_AminoAcid_Decarb"/>
</dbReference>
<dbReference type="GeneID" id="87845172"/>
<evidence type="ECO:0000313" key="6">
    <source>
        <dbReference type="Proteomes" id="UP001278766"/>
    </source>
</evidence>
<name>A0AAE0H825_9PEZI</name>
<comment type="cofactor">
    <cofactor evidence="1 4">
        <name>pyridoxal 5'-phosphate</name>
        <dbReference type="ChEBI" id="CHEBI:597326"/>
    </cofactor>
</comment>
<comment type="caution">
    <text evidence="5">The sequence shown here is derived from an EMBL/GenBank/DDBJ whole genome shotgun (WGS) entry which is preliminary data.</text>
</comment>
<dbReference type="Gene3D" id="3.40.640.10">
    <property type="entry name" value="Type I PLP-dependent aspartate aminotransferase-like (Major domain)"/>
    <property type="match status" value="1"/>
</dbReference>
<dbReference type="EMBL" id="JAUEPN010000008">
    <property type="protein sequence ID" value="KAK3291699.1"/>
    <property type="molecule type" value="Genomic_DNA"/>
</dbReference>
<dbReference type="AlphaFoldDB" id="A0AAE0H825"/>
<sequence length="989" mass="109967">MAPTGTQPDPLDPLDSNQTNHALTSSWFLGPRAENVDVLKELFSQALDRQKQTRVELADYHQDGDVFITEEMQQLDIYKTSIAKLQDDTNELSTKLAQHSVPFWSPRYNAHMNMDTTMASIIGYMTTMIYNPNNVATEASPYTTELEKQVGQDLCQMLGYNSPTGDPAPWGHITCDGSVANLEAIWSTRSLMFYPFSLKLAMTEGPLKFLSTVQPPFTVETCNAGPKAFLELTNDELLNLTPATVLALPTRLGEEYSVTPGFLQDALKPYLIQTTGKDAVEKKFNINPGKFMISATKHYSWPKGGAISGIGSENFVDIRVDNEARMDISDLERQLDKCIAEKTPIFGVVAIMGSTEHGACDPLVRIIELREKYQKEKGISFAIHCDAAWGGYFASLLRSRKRRGPGLVPYVPTMPLNPYTREQLEHLKHADSITIDPHKSGYINYPAGGLCYRDGRMRYLVTWTSPYVFHAGDDTGSMGVYGVEGSKPGASAVATWLSHKSLGLHQDGYGRLLGEAIFSCAKLYCHWATMTRKDDPLIVAPLIRLPEERIAGGDVEAQKQYIRDNIVGRDNKTLFEDPKAWGLLCELGGDLMINAFGANFKIDGEVNQDVGEANYLNDWIFSKLSISSQKDKVEERPIVLTASEFSETAYGGCLDTLKLRLGLTKDDGGGQVKPAPGDLRFLCNVTMSPWPTTPGLMEKMIQGFRSVAERGIERCIIRNKRTPDNHTFVMQGVEQVHFVSIAMFHMANHRKQLIITGDLPEDVQSRYKQERNDNPSQFYTIRNMQSEYLEDMLTGLLNPETASKYKFRLDKGVPGKEDPALMQNFAINNVRVVVNESMAFADLDADYPNKMPFYLYGSKNETHLDHVLKKAPNAQISAELVKTNLTTNLTDEQLKKGLVVVLDDVFEKSLQPLPTVQDADPEKSIVNLAAPGFSLTKGVDHKASLYNTYEDAKKGDGTPIATGTVSVGDTIYVNWGDVNRDPADKAQQD</sequence>
<dbReference type="SUPFAM" id="SSF53383">
    <property type="entry name" value="PLP-dependent transferases"/>
    <property type="match status" value="1"/>
</dbReference>
<dbReference type="GO" id="GO:0019752">
    <property type="term" value="P:carboxylic acid metabolic process"/>
    <property type="evidence" value="ECO:0007669"/>
    <property type="project" value="InterPro"/>
</dbReference>
<protein>
    <submittedName>
        <fullName evidence="5">Pyridoxal-dependent decarboxylase domain protein</fullName>
    </submittedName>
</protein>
<evidence type="ECO:0000256" key="3">
    <source>
        <dbReference type="ARBA" id="ARBA00023239"/>
    </source>
</evidence>
<evidence type="ECO:0000256" key="4">
    <source>
        <dbReference type="PIRSR" id="PIRSR602129-50"/>
    </source>
</evidence>
<dbReference type="GO" id="GO:0030170">
    <property type="term" value="F:pyridoxal phosphate binding"/>
    <property type="evidence" value="ECO:0007669"/>
    <property type="project" value="InterPro"/>
</dbReference>
<reference evidence="5" key="1">
    <citation type="journal article" date="2023" name="Mol. Phylogenet. Evol.">
        <title>Genome-scale phylogeny and comparative genomics of the fungal order Sordariales.</title>
        <authorList>
            <person name="Hensen N."/>
            <person name="Bonometti L."/>
            <person name="Westerberg I."/>
            <person name="Brannstrom I.O."/>
            <person name="Guillou S."/>
            <person name="Cros-Aarteil S."/>
            <person name="Calhoun S."/>
            <person name="Haridas S."/>
            <person name="Kuo A."/>
            <person name="Mondo S."/>
            <person name="Pangilinan J."/>
            <person name="Riley R."/>
            <person name="LaButti K."/>
            <person name="Andreopoulos B."/>
            <person name="Lipzen A."/>
            <person name="Chen C."/>
            <person name="Yan M."/>
            <person name="Daum C."/>
            <person name="Ng V."/>
            <person name="Clum A."/>
            <person name="Steindorff A."/>
            <person name="Ohm R.A."/>
            <person name="Martin F."/>
            <person name="Silar P."/>
            <person name="Natvig D.O."/>
            <person name="Lalanne C."/>
            <person name="Gautier V."/>
            <person name="Ament-Velasquez S.L."/>
            <person name="Kruys A."/>
            <person name="Hutchinson M.I."/>
            <person name="Powell A.J."/>
            <person name="Barry K."/>
            <person name="Miller A.N."/>
            <person name="Grigoriev I.V."/>
            <person name="Debuchy R."/>
            <person name="Gladieux P."/>
            <person name="Hiltunen Thoren M."/>
            <person name="Johannesson H."/>
        </authorList>
    </citation>
    <scope>NUCLEOTIDE SEQUENCE</scope>
    <source>
        <strain evidence="5">CBS 168.71</strain>
    </source>
</reference>
<keyword evidence="3" id="KW-0456">Lyase</keyword>
<dbReference type="RefSeq" id="XP_062655213.1">
    <property type="nucleotide sequence ID" value="XM_062808224.1"/>
</dbReference>
<reference evidence="5" key="2">
    <citation type="submission" date="2023-06" db="EMBL/GenBank/DDBJ databases">
        <authorList>
            <consortium name="Lawrence Berkeley National Laboratory"/>
            <person name="Haridas S."/>
            <person name="Hensen N."/>
            <person name="Bonometti L."/>
            <person name="Westerberg I."/>
            <person name="Brannstrom I.O."/>
            <person name="Guillou S."/>
            <person name="Cros-Aarteil S."/>
            <person name="Calhoun S."/>
            <person name="Kuo A."/>
            <person name="Mondo S."/>
            <person name="Pangilinan J."/>
            <person name="Riley R."/>
            <person name="Labutti K."/>
            <person name="Andreopoulos B."/>
            <person name="Lipzen A."/>
            <person name="Chen C."/>
            <person name="Yanf M."/>
            <person name="Daum C."/>
            <person name="Ng V."/>
            <person name="Clum A."/>
            <person name="Steindorff A."/>
            <person name="Ohm R."/>
            <person name="Martin F."/>
            <person name="Silar P."/>
            <person name="Natvig D."/>
            <person name="Lalanne C."/>
            <person name="Gautier V."/>
            <person name="Ament-Velasquez S.L."/>
            <person name="Kruys A."/>
            <person name="Hutchinson M.I."/>
            <person name="Powell A.J."/>
            <person name="Barry K."/>
            <person name="Miller A.N."/>
            <person name="Grigoriev I.V."/>
            <person name="Debuchy R."/>
            <person name="Gladieux P."/>
            <person name="Thoren M.H."/>
            <person name="Johannesson H."/>
        </authorList>
    </citation>
    <scope>NUCLEOTIDE SEQUENCE</scope>
    <source>
        <strain evidence="5">CBS 168.71</strain>
    </source>
</reference>
<dbReference type="Proteomes" id="UP001278766">
    <property type="component" value="Unassembled WGS sequence"/>
</dbReference>
<evidence type="ECO:0000256" key="1">
    <source>
        <dbReference type="ARBA" id="ARBA00001933"/>
    </source>
</evidence>
<keyword evidence="2 4" id="KW-0663">Pyridoxal phosphate</keyword>
<dbReference type="Pfam" id="PF00282">
    <property type="entry name" value="Pyridoxal_deC"/>
    <property type="match status" value="1"/>
</dbReference>
<proteinExistence type="predicted"/>
<feature type="modified residue" description="N6-(pyridoxal phosphate)lysine" evidence="4">
    <location>
        <position position="439"/>
    </location>
</feature>
<dbReference type="PANTHER" id="PTHR42735:SF4">
    <property type="entry name" value="PYRIDOXAL PHOSPHATE-DEPENDENT DECARBOXYLASE FAMILY PROTEIN"/>
    <property type="match status" value="1"/>
</dbReference>
<evidence type="ECO:0000256" key="2">
    <source>
        <dbReference type="ARBA" id="ARBA00022898"/>
    </source>
</evidence>
<organism evidence="5 6">
    <name type="scientific">Chaetomium fimeti</name>
    <dbReference type="NCBI Taxonomy" id="1854472"/>
    <lineage>
        <taxon>Eukaryota</taxon>
        <taxon>Fungi</taxon>
        <taxon>Dikarya</taxon>
        <taxon>Ascomycota</taxon>
        <taxon>Pezizomycotina</taxon>
        <taxon>Sordariomycetes</taxon>
        <taxon>Sordariomycetidae</taxon>
        <taxon>Sordariales</taxon>
        <taxon>Chaetomiaceae</taxon>
        <taxon>Chaetomium</taxon>
    </lineage>
</organism>
<gene>
    <name evidence="5" type="ORF">B0H64DRAFT_477906</name>
</gene>